<gene>
    <name evidence="1" type="ORF">Hyperionvirus1_193</name>
</gene>
<organism evidence="1">
    <name type="scientific">Hyperionvirus sp</name>
    <dbReference type="NCBI Taxonomy" id="2487770"/>
    <lineage>
        <taxon>Viruses</taxon>
        <taxon>Varidnaviria</taxon>
        <taxon>Bamfordvirae</taxon>
        <taxon>Nucleocytoviricota</taxon>
        <taxon>Megaviricetes</taxon>
        <taxon>Imitervirales</taxon>
        <taxon>Mimiviridae</taxon>
        <taxon>Klosneuvirinae</taxon>
    </lineage>
</organism>
<name>A0A3G5A7X8_9VIRU</name>
<sequence>MDESELTEGYGSMFKISENRKCTHIHSKCLVPDCNVPREFYIMNTGTRKQLNYPQPFCGTHLPKCKCGLPRFTSSKLLIKYPISEEDSKLFNSECFKCFSPYSVEEKDDALTTQMKKDLAQLLDDFLFLKSEPLYTFINEHKIFIHGKTIDDYKKLCLNSYAEAIESKKDTLIKVFQNHIANVAKLRTFIPALAELS</sequence>
<protein>
    <submittedName>
        <fullName evidence="1">Uncharacterized protein</fullName>
    </submittedName>
</protein>
<accession>A0A3G5A7X8</accession>
<reference evidence="1" key="1">
    <citation type="submission" date="2018-10" db="EMBL/GenBank/DDBJ databases">
        <title>Hidden diversity of soil giant viruses.</title>
        <authorList>
            <person name="Schulz F."/>
            <person name="Alteio L."/>
            <person name="Goudeau D."/>
            <person name="Ryan E.M."/>
            <person name="Malmstrom R.R."/>
            <person name="Blanchard J."/>
            <person name="Woyke T."/>
        </authorList>
    </citation>
    <scope>NUCLEOTIDE SEQUENCE</scope>
    <source>
        <strain evidence="1">HYV1</strain>
    </source>
</reference>
<evidence type="ECO:0000313" key="1">
    <source>
        <dbReference type="EMBL" id="AYV82614.1"/>
    </source>
</evidence>
<dbReference type="EMBL" id="MK072383">
    <property type="protein sequence ID" value="AYV82614.1"/>
    <property type="molecule type" value="Genomic_DNA"/>
</dbReference>
<proteinExistence type="predicted"/>